<dbReference type="AlphaFoldDB" id="A0AAD3HS91"/>
<feature type="region of interest" description="Disordered" evidence="3">
    <location>
        <begin position="959"/>
        <end position="1032"/>
    </location>
</feature>
<keyword evidence="2" id="KW-0539">Nucleus</keyword>
<organism evidence="4 5">
    <name type="scientific">Astrephomene gubernaculifera</name>
    <dbReference type="NCBI Taxonomy" id="47775"/>
    <lineage>
        <taxon>Eukaryota</taxon>
        <taxon>Viridiplantae</taxon>
        <taxon>Chlorophyta</taxon>
        <taxon>core chlorophytes</taxon>
        <taxon>Chlorophyceae</taxon>
        <taxon>CS clade</taxon>
        <taxon>Chlamydomonadales</taxon>
        <taxon>Astrephomenaceae</taxon>
        <taxon>Astrephomene</taxon>
    </lineage>
</organism>
<evidence type="ECO:0000313" key="4">
    <source>
        <dbReference type="EMBL" id="GFR51036.1"/>
    </source>
</evidence>
<accession>A0AAD3HS91</accession>
<comment type="subcellular location">
    <subcellularLocation>
        <location evidence="1">Nucleus</location>
    </subcellularLocation>
</comment>
<feature type="region of interest" description="Disordered" evidence="3">
    <location>
        <begin position="799"/>
        <end position="819"/>
    </location>
</feature>
<evidence type="ECO:0000256" key="2">
    <source>
        <dbReference type="ARBA" id="ARBA00023242"/>
    </source>
</evidence>
<dbReference type="PANTHER" id="PTHR13213">
    <property type="entry name" value="MYB-BINDING PROTEIN 1A FAMILY MEMBER"/>
    <property type="match status" value="1"/>
</dbReference>
<feature type="compositionally biased region" description="Acidic residues" evidence="3">
    <location>
        <begin position="871"/>
        <end position="882"/>
    </location>
</feature>
<feature type="compositionally biased region" description="Low complexity" evidence="3">
    <location>
        <begin position="720"/>
        <end position="737"/>
    </location>
</feature>
<evidence type="ECO:0000256" key="1">
    <source>
        <dbReference type="ARBA" id="ARBA00004123"/>
    </source>
</evidence>
<dbReference type="GO" id="GO:0006355">
    <property type="term" value="P:regulation of DNA-templated transcription"/>
    <property type="evidence" value="ECO:0007669"/>
    <property type="project" value="InterPro"/>
</dbReference>
<sequence>MASDKELASGGDAANEPSVGGNALSTNQAVLQYFWDLASYDENIRLTAAKGLVADLTADQAKHLETLGDDTASAPEDGAPKVTLLEYHLRRCSPTMVYTLRRLARGLGSSRQAARQGYATALAGLLGASGCVSAAGVLVLLEACNEGSMKGGDAKDTLLGRIFGYGALLRSGLPLEAGQLGSLFSGLLECGARKSFLREAAAAVALEAAARMEPAGVAALAVPGLPLGKMLAAPVEESTPEALLLALVLWPHLPASVISSCRLLPPNTPPPPPELFASASSQPLSAATTAAAAATAAGFFTAEHLRRLLPLLLASSASHPRMHTLWRYVLPMLLPGFRPHKHMDLEVLAAAQQPASAEAAPAAAEPAAAAATPAGGKKGGAKKGAAAAAAATPASASAATKGPVSSALLESFWQVVVEGGLMDSSPERRYLGFQLFSRVLPHLRPEHVPVVFSPNLTRTLTNNVQRSSSILHAPARRLLDGISAFLERSAGAGGAESGVKVAVAAALQRLGGLAPRELVADKLMNKLVQGLDADGVHQYTSALMTAFLAGQQPLQPGVSAAAGGKEEEETAAGEAEKEQLVAERRGQCLEQLLAASRFPAARPEDTAAVLRFLALHAFAQVSKQGKQAAKSKQQQQLPEVAAAAAAAPAAPIQPATRALCAARLITLLGYMSNVAQAKLRSSMQQQQQQQRKDAAGGNGEADASAQQQQQQPASKKRKTAAGAAAAAPGGEDGAAPEAVNPAAVHQPLHDTLSFVRKALQSQGVSFAAPLDEAGESGMQLLAAVETACLEQLASIDKQQQQQQSKKQQKDAANKQQQAGAATSSRLRALAVLAAQLQLQLLADPSGFEADLPPSLVRVAAEGLGLQGLPEVQEEEEEGDEEEEKKKKGDKEGAAAPSTPTWGEVLVDVLLAIMARPGGSVPIAPLREAADTLWRQCCEGLSGEGLGDLVRVVAAGGKGEGQDAAGLFESDEEEEEEEEESEDESEEEEEEQEEKKPAAAAAGKKRKAAEDKEGGSDDDDDEDDDEDDGDMDDEAMFRLDDKLAAYFRTLAGGRSGGAAAAERASALLNFRLRALALLEMFAKRCPNSPLLLAALVPLTRALATASRPAGQPQMADRLRAVLTNKLCKCRCKVDVAALGGPEGYCAALKRLLYEASRSRERAVAAAALQGYTALLRAGAAAEGEAAETARASFRAALTDLLTKKKTRLSQEGLAAVCRAAPAACLPALDLLVTHGTAGRNAHVRTQAVVLLAALT</sequence>
<evidence type="ECO:0000256" key="3">
    <source>
        <dbReference type="SAM" id="MobiDB-lite"/>
    </source>
</evidence>
<comment type="caution">
    <text evidence="4">The sequence shown here is derived from an EMBL/GenBank/DDBJ whole genome shotgun (WGS) entry which is preliminary data.</text>
</comment>
<gene>
    <name evidence="4" type="ORF">Agub_g13364</name>
</gene>
<name>A0AAD3HS91_9CHLO</name>
<feature type="compositionally biased region" description="Basic and acidic residues" evidence="3">
    <location>
        <begin position="883"/>
        <end position="892"/>
    </location>
</feature>
<feature type="compositionally biased region" description="Acidic residues" evidence="3">
    <location>
        <begin position="1015"/>
        <end position="1032"/>
    </location>
</feature>
<keyword evidence="5" id="KW-1185">Reference proteome</keyword>
<dbReference type="PANTHER" id="PTHR13213:SF2">
    <property type="entry name" value="MYB-BINDING PROTEIN 1A"/>
    <property type="match status" value="1"/>
</dbReference>
<dbReference type="Proteomes" id="UP001054857">
    <property type="component" value="Unassembled WGS sequence"/>
</dbReference>
<dbReference type="Pfam" id="PF04931">
    <property type="entry name" value="DNA_pol_phi"/>
    <property type="match status" value="2"/>
</dbReference>
<evidence type="ECO:0000313" key="5">
    <source>
        <dbReference type="Proteomes" id="UP001054857"/>
    </source>
</evidence>
<dbReference type="GO" id="GO:0003677">
    <property type="term" value="F:DNA binding"/>
    <property type="evidence" value="ECO:0007669"/>
    <property type="project" value="InterPro"/>
</dbReference>
<dbReference type="InterPro" id="IPR007015">
    <property type="entry name" value="DNA_pol_V/MYBBP1A"/>
</dbReference>
<protein>
    <submittedName>
        <fullName evidence="4">Uncharacterized protein</fullName>
    </submittedName>
</protein>
<feature type="non-terminal residue" evidence="4">
    <location>
        <position position="1254"/>
    </location>
</feature>
<proteinExistence type="predicted"/>
<feature type="compositionally biased region" description="Acidic residues" evidence="3">
    <location>
        <begin position="968"/>
        <end position="991"/>
    </location>
</feature>
<feature type="region of interest" description="Disordered" evidence="3">
    <location>
        <begin position="681"/>
        <end position="737"/>
    </location>
</feature>
<feature type="region of interest" description="Disordered" evidence="3">
    <location>
        <begin position="866"/>
        <end position="898"/>
    </location>
</feature>
<dbReference type="EMBL" id="BMAR01000043">
    <property type="protein sequence ID" value="GFR51036.1"/>
    <property type="molecule type" value="Genomic_DNA"/>
</dbReference>
<dbReference type="GO" id="GO:0005730">
    <property type="term" value="C:nucleolus"/>
    <property type="evidence" value="ECO:0007669"/>
    <property type="project" value="InterPro"/>
</dbReference>
<feature type="region of interest" description="Disordered" evidence="3">
    <location>
        <begin position="1"/>
        <end position="21"/>
    </location>
</feature>
<reference evidence="4 5" key="1">
    <citation type="journal article" date="2021" name="Sci. Rep.">
        <title>Genome sequencing of the multicellular alga Astrephomene provides insights into convergent evolution of germ-soma differentiation.</title>
        <authorList>
            <person name="Yamashita S."/>
            <person name="Yamamoto K."/>
            <person name="Matsuzaki R."/>
            <person name="Suzuki S."/>
            <person name="Yamaguchi H."/>
            <person name="Hirooka S."/>
            <person name="Minakuchi Y."/>
            <person name="Miyagishima S."/>
            <person name="Kawachi M."/>
            <person name="Toyoda A."/>
            <person name="Nozaki H."/>
        </authorList>
    </citation>
    <scope>NUCLEOTIDE SEQUENCE [LARGE SCALE GENOMIC DNA]</scope>
    <source>
        <strain evidence="4 5">NIES-4017</strain>
    </source>
</reference>